<name>A0A512BIV6_9BACT</name>
<keyword evidence="6" id="KW-1185">Reference proteome</keyword>
<dbReference type="Proteomes" id="UP000321513">
    <property type="component" value="Unassembled WGS sequence"/>
</dbReference>
<evidence type="ECO:0000256" key="2">
    <source>
        <dbReference type="ARBA" id="ARBA00022676"/>
    </source>
</evidence>
<dbReference type="EMBL" id="BJYT01000028">
    <property type="protein sequence ID" value="GEO11747.1"/>
    <property type="molecule type" value="Genomic_DNA"/>
</dbReference>
<evidence type="ECO:0000259" key="4">
    <source>
        <dbReference type="Pfam" id="PF00535"/>
    </source>
</evidence>
<gene>
    <name evidence="5" type="ORF">SAE01_42430</name>
</gene>
<organism evidence="5 6">
    <name type="scientific">Segetibacter aerophilus</name>
    <dbReference type="NCBI Taxonomy" id="670293"/>
    <lineage>
        <taxon>Bacteria</taxon>
        <taxon>Pseudomonadati</taxon>
        <taxon>Bacteroidota</taxon>
        <taxon>Chitinophagia</taxon>
        <taxon>Chitinophagales</taxon>
        <taxon>Chitinophagaceae</taxon>
        <taxon>Segetibacter</taxon>
    </lineage>
</organism>
<keyword evidence="3 5" id="KW-0808">Transferase</keyword>
<reference evidence="5 6" key="1">
    <citation type="submission" date="2019-07" db="EMBL/GenBank/DDBJ databases">
        <title>Whole genome shotgun sequence of Segetibacter aerophilus NBRC 106135.</title>
        <authorList>
            <person name="Hosoyama A."/>
            <person name="Uohara A."/>
            <person name="Ohji S."/>
            <person name="Ichikawa N."/>
        </authorList>
    </citation>
    <scope>NUCLEOTIDE SEQUENCE [LARGE SCALE GENOMIC DNA]</scope>
    <source>
        <strain evidence="5 6">NBRC 106135</strain>
    </source>
</reference>
<sequence>MKIAVLITAYNRKQKTLECLNSLEKQQLPAGTILEIHLTDDASSDGTATAVKENFPYIKIYSGTGNLFWAGGMRYTWSKALATKANFYLLLNDDTILSNNAILVLLTHIQHFTTPTICIGSTVDVGTGKTSYGGSRLTSKRRWKSEMLEASPEFKQCDFGNANIMLVPAEIVEKIGILSDVYTHSLADYDYTLKAKKAGFNVVVAPGFLGSCVDDHGNNWKSKNTSLKERIQYLRSPKGLAYDEYLKFIKDHFPLSYPTAFLKLWLKTFFPFIWDVYKKRSVS</sequence>
<proteinExistence type="inferred from homology"/>
<protein>
    <submittedName>
        <fullName evidence="5">Acetylglucosaminyltransferase</fullName>
    </submittedName>
</protein>
<evidence type="ECO:0000313" key="6">
    <source>
        <dbReference type="Proteomes" id="UP000321513"/>
    </source>
</evidence>
<dbReference type="SUPFAM" id="SSF53448">
    <property type="entry name" value="Nucleotide-diphospho-sugar transferases"/>
    <property type="match status" value="1"/>
</dbReference>
<feature type="domain" description="Glycosyltransferase 2-like" evidence="4">
    <location>
        <begin position="5"/>
        <end position="138"/>
    </location>
</feature>
<evidence type="ECO:0000256" key="1">
    <source>
        <dbReference type="ARBA" id="ARBA00006739"/>
    </source>
</evidence>
<dbReference type="AlphaFoldDB" id="A0A512BIV6"/>
<dbReference type="Gene3D" id="3.90.550.10">
    <property type="entry name" value="Spore Coat Polysaccharide Biosynthesis Protein SpsA, Chain A"/>
    <property type="match status" value="1"/>
</dbReference>
<keyword evidence="2" id="KW-0328">Glycosyltransferase</keyword>
<evidence type="ECO:0000313" key="5">
    <source>
        <dbReference type="EMBL" id="GEO11747.1"/>
    </source>
</evidence>
<accession>A0A512BIV6</accession>
<comment type="similarity">
    <text evidence="1">Belongs to the glycosyltransferase 2 family.</text>
</comment>
<dbReference type="GO" id="GO:0016757">
    <property type="term" value="F:glycosyltransferase activity"/>
    <property type="evidence" value="ECO:0007669"/>
    <property type="project" value="UniProtKB-KW"/>
</dbReference>
<evidence type="ECO:0000256" key="3">
    <source>
        <dbReference type="ARBA" id="ARBA00022679"/>
    </source>
</evidence>
<comment type="caution">
    <text evidence="5">The sequence shown here is derived from an EMBL/GenBank/DDBJ whole genome shotgun (WGS) entry which is preliminary data.</text>
</comment>
<dbReference type="PANTHER" id="PTHR43179:SF12">
    <property type="entry name" value="GALACTOFURANOSYLTRANSFERASE GLFT2"/>
    <property type="match status" value="1"/>
</dbReference>
<dbReference type="RefSeq" id="WP_147205863.1">
    <property type="nucleotide sequence ID" value="NZ_BJYT01000028.1"/>
</dbReference>
<dbReference type="InterPro" id="IPR029044">
    <property type="entry name" value="Nucleotide-diphossugar_trans"/>
</dbReference>
<dbReference type="Pfam" id="PF00535">
    <property type="entry name" value="Glycos_transf_2"/>
    <property type="match status" value="1"/>
</dbReference>
<dbReference type="OrthoDB" id="9771846at2"/>
<dbReference type="PANTHER" id="PTHR43179">
    <property type="entry name" value="RHAMNOSYLTRANSFERASE WBBL"/>
    <property type="match status" value="1"/>
</dbReference>
<dbReference type="InterPro" id="IPR001173">
    <property type="entry name" value="Glyco_trans_2-like"/>
</dbReference>